<feature type="region of interest" description="Disordered" evidence="1">
    <location>
        <begin position="18"/>
        <end position="68"/>
    </location>
</feature>
<dbReference type="RefSeq" id="WP_272426905.1">
    <property type="nucleotide sequence ID" value="NZ_JAGTJJ010000053.1"/>
</dbReference>
<proteinExistence type="predicted"/>
<dbReference type="EMBL" id="JAGTJJ010000053">
    <property type="protein sequence ID" value="MDC3987477.1"/>
    <property type="molecule type" value="Genomic_DNA"/>
</dbReference>
<sequence>MFVRVGMVALSLVLGTGCRDESASPTKAPETAPSAAPPASAALTPSRVESAAPSPAAPSLPALPSRKVPSKTLADGSLLGEFSFERAAGDEGMAWLAAEDACVAAGKHLCTATQWQAACEADPAISAVETWTLTPERDAGFFVRGGGVGCGRKTVAPGAQASPFRAGACCTPALAAAGRDIQPAMLRAMAKNVLDLERTLNARRASALTGFFDERVRVFLKEKSRAEAVAVFEYEFGKYEDYAAVHELCDFSVPADNETYTADCRKISRFGGKVGHVLTRYVFVAGSGKLRSITDPAIYRAFAEP</sequence>
<dbReference type="AlphaFoldDB" id="A0A9X3XBE2"/>
<feature type="compositionally biased region" description="Low complexity" evidence="1">
    <location>
        <begin position="23"/>
        <end position="65"/>
    </location>
</feature>
<reference evidence="2 3" key="1">
    <citation type="submission" date="2021-04" db="EMBL/GenBank/DDBJ databases">
        <title>Genome analysis of Polyangium sp.</title>
        <authorList>
            <person name="Li Y."/>
            <person name="Wang J."/>
        </authorList>
    </citation>
    <scope>NUCLEOTIDE SEQUENCE [LARGE SCALE GENOMIC DNA]</scope>
    <source>
        <strain evidence="2 3">SDU14</strain>
    </source>
</reference>
<gene>
    <name evidence="2" type="ORF">KEG57_43820</name>
</gene>
<dbReference type="Proteomes" id="UP001151081">
    <property type="component" value="Unassembled WGS sequence"/>
</dbReference>
<evidence type="ECO:0000313" key="3">
    <source>
        <dbReference type="Proteomes" id="UP001151081"/>
    </source>
</evidence>
<name>A0A9X3XBE2_9BACT</name>
<accession>A0A9X3XBE2</accession>
<dbReference type="PROSITE" id="PS51257">
    <property type="entry name" value="PROKAR_LIPOPROTEIN"/>
    <property type="match status" value="1"/>
</dbReference>
<evidence type="ECO:0000313" key="2">
    <source>
        <dbReference type="EMBL" id="MDC3987477.1"/>
    </source>
</evidence>
<protein>
    <submittedName>
        <fullName evidence="2">Uncharacterized protein</fullName>
    </submittedName>
</protein>
<keyword evidence="3" id="KW-1185">Reference proteome</keyword>
<comment type="caution">
    <text evidence="2">The sequence shown here is derived from an EMBL/GenBank/DDBJ whole genome shotgun (WGS) entry which is preliminary data.</text>
</comment>
<organism evidence="2 3">
    <name type="scientific">Polyangium jinanense</name>
    <dbReference type="NCBI Taxonomy" id="2829994"/>
    <lineage>
        <taxon>Bacteria</taxon>
        <taxon>Pseudomonadati</taxon>
        <taxon>Myxococcota</taxon>
        <taxon>Polyangia</taxon>
        <taxon>Polyangiales</taxon>
        <taxon>Polyangiaceae</taxon>
        <taxon>Polyangium</taxon>
    </lineage>
</organism>
<evidence type="ECO:0000256" key="1">
    <source>
        <dbReference type="SAM" id="MobiDB-lite"/>
    </source>
</evidence>